<feature type="compositionally biased region" description="Basic and acidic residues" evidence="1">
    <location>
        <begin position="444"/>
        <end position="454"/>
    </location>
</feature>
<evidence type="ECO:0000313" key="4">
    <source>
        <dbReference type="Proteomes" id="UP001595075"/>
    </source>
</evidence>
<dbReference type="SUPFAM" id="SSF51197">
    <property type="entry name" value="Clavaminate synthase-like"/>
    <property type="match status" value="1"/>
</dbReference>
<feature type="compositionally biased region" description="Basic residues" evidence="1">
    <location>
        <begin position="455"/>
        <end position="465"/>
    </location>
</feature>
<feature type="region of interest" description="Disordered" evidence="1">
    <location>
        <begin position="444"/>
        <end position="465"/>
    </location>
</feature>
<dbReference type="Proteomes" id="UP001595075">
    <property type="component" value="Unassembled WGS sequence"/>
</dbReference>
<keyword evidence="4" id="KW-1185">Reference proteome</keyword>
<proteinExistence type="predicted"/>
<organism evidence="3 4">
    <name type="scientific">Oculimacula yallundae</name>
    <dbReference type="NCBI Taxonomy" id="86028"/>
    <lineage>
        <taxon>Eukaryota</taxon>
        <taxon>Fungi</taxon>
        <taxon>Dikarya</taxon>
        <taxon>Ascomycota</taxon>
        <taxon>Pezizomycotina</taxon>
        <taxon>Leotiomycetes</taxon>
        <taxon>Helotiales</taxon>
        <taxon>Ploettnerulaceae</taxon>
        <taxon>Oculimacula</taxon>
    </lineage>
</organism>
<dbReference type="PROSITE" id="PS51184">
    <property type="entry name" value="JMJC"/>
    <property type="match status" value="1"/>
</dbReference>
<evidence type="ECO:0000259" key="2">
    <source>
        <dbReference type="PROSITE" id="PS51184"/>
    </source>
</evidence>
<gene>
    <name evidence="3" type="ORF">VTL71DRAFT_10435</name>
</gene>
<name>A0ABR4CVA3_9HELO</name>
<evidence type="ECO:0000313" key="3">
    <source>
        <dbReference type="EMBL" id="KAL2073111.1"/>
    </source>
</evidence>
<protein>
    <recommendedName>
        <fullName evidence="2">JmjC domain-containing protein</fullName>
    </recommendedName>
</protein>
<dbReference type="EMBL" id="JAZHXI010000003">
    <property type="protein sequence ID" value="KAL2073111.1"/>
    <property type="molecule type" value="Genomic_DNA"/>
</dbReference>
<sequence length="465" mass="51969">MANLLTNVRCFSFFPASTSTFLIHSRNIELAIRLQIGLAQSQTRIYHNTRLLKLKMPSISFKPSSATNASASVLIRESLKDFSHQTTNKILALPLSTFETRSEQVTSLWTNSTTTLPRVFTSAECWDEEHLPSTTNLILSTLHLIEAAKKVSDRSFYVYRRSEPCPTVNPRLAIAQLVQPTESSPVVLIGLDVLPKGVFHMPVSLAEFVEGAEEANQQLLLTPKYAFTDLHVDTSDGVSSPIGQCRKLWMVFPPTEKNIGLMKKADGQRAKLVRIGKNLEGGLVFTTNSDEAIYLPAGCIHAVITLDGGFLVAIDFVTPLSSRPLAAVINAGLDDSGAGDTFREEISARFLSSVDYGLSYRYEDLAITSWITTLEKSRQYAKESPIWKKKANQIWNEFFEEKKKKGEKIICVCGEQGNAEFEGHIKGVHMWQVSKGKKRKFEEEPKSLVEEKKPARQSKRLKARK</sequence>
<accession>A0ABR4CVA3</accession>
<reference evidence="3 4" key="1">
    <citation type="journal article" date="2024" name="Commun. Biol.">
        <title>Comparative genomic analysis of thermophilic fungi reveals convergent evolutionary adaptations and gene losses.</title>
        <authorList>
            <person name="Steindorff A.S."/>
            <person name="Aguilar-Pontes M.V."/>
            <person name="Robinson A.J."/>
            <person name="Andreopoulos B."/>
            <person name="LaButti K."/>
            <person name="Kuo A."/>
            <person name="Mondo S."/>
            <person name="Riley R."/>
            <person name="Otillar R."/>
            <person name="Haridas S."/>
            <person name="Lipzen A."/>
            <person name="Grimwood J."/>
            <person name="Schmutz J."/>
            <person name="Clum A."/>
            <person name="Reid I.D."/>
            <person name="Moisan M.C."/>
            <person name="Butler G."/>
            <person name="Nguyen T.T.M."/>
            <person name="Dewar K."/>
            <person name="Conant G."/>
            <person name="Drula E."/>
            <person name="Henrissat B."/>
            <person name="Hansel C."/>
            <person name="Singer S."/>
            <person name="Hutchinson M.I."/>
            <person name="de Vries R.P."/>
            <person name="Natvig D.O."/>
            <person name="Powell A.J."/>
            <person name="Tsang A."/>
            <person name="Grigoriev I.V."/>
        </authorList>
    </citation>
    <scope>NUCLEOTIDE SEQUENCE [LARGE SCALE GENOMIC DNA]</scope>
    <source>
        <strain evidence="3 4">CBS 494.80</strain>
    </source>
</reference>
<feature type="domain" description="JmjC" evidence="2">
    <location>
        <begin position="183"/>
        <end position="333"/>
    </location>
</feature>
<dbReference type="Gene3D" id="2.60.120.650">
    <property type="entry name" value="Cupin"/>
    <property type="match status" value="1"/>
</dbReference>
<comment type="caution">
    <text evidence="3">The sequence shown here is derived from an EMBL/GenBank/DDBJ whole genome shotgun (WGS) entry which is preliminary data.</text>
</comment>
<evidence type="ECO:0000256" key="1">
    <source>
        <dbReference type="SAM" id="MobiDB-lite"/>
    </source>
</evidence>
<dbReference type="InterPro" id="IPR003347">
    <property type="entry name" value="JmjC_dom"/>
</dbReference>